<feature type="region of interest" description="Disordered" evidence="1">
    <location>
        <begin position="1"/>
        <end position="42"/>
    </location>
</feature>
<feature type="compositionally biased region" description="Basic residues" evidence="1">
    <location>
        <begin position="1"/>
        <end position="18"/>
    </location>
</feature>
<evidence type="ECO:0000313" key="2">
    <source>
        <dbReference type="EMBL" id="CAB4143572.1"/>
    </source>
</evidence>
<proteinExistence type="predicted"/>
<dbReference type="EMBL" id="LR796418">
    <property type="protein sequence ID" value="CAB4143572.1"/>
    <property type="molecule type" value="Genomic_DNA"/>
</dbReference>
<protein>
    <submittedName>
        <fullName evidence="2">Uncharacterized protein</fullName>
    </submittedName>
</protein>
<feature type="compositionally biased region" description="Basic and acidic residues" evidence="1">
    <location>
        <begin position="32"/>
        <end position="42"/>
    </location>
</feature>
<sequence length="42" mass="4623">MSLAKFRKVSKGGKSPKKKLGDLPSDSSKQSTETKDKKNDQN</sequence>
<organism evidence="2">
    <name type="scientific">uncultured Caudovirales phage</name>
    <dbReference type="NCBI Taxonomy" id="2100421"/>
    <lineage>
        <taxon>Viruses</taxon>
        <taxon>Duplodnaviria</taxon>
        <taxon>Heunggongvirae</taxon>
        <taxon>Uroviricota</taxon>
        <taxon>Caudoviricetes</taxon>
        <taxon>Peduoviridae</taxon>
        <taxon>Maltschvirus</taxon>
        <taxon>Maltschvirus maltsch</taxon>
    </lineage>
</organism>
<accession>A0A6J5MBA9</accession>
<gene>
    <name evidence="2" type="ORF">UFOVP436_179</name>
    <name evidence="3" type="ORF">UFOVP784_179</name>
</gene>
<evidence type="ECO:0000313" key="3">
    <source>
        <dbReference type="EMBL" id="CAB4162913.1"/>
    </source>
</evidence>
<reference evidence="2" key="1">
    <citation type="submission" date="2020-04" db="EMBL/GenBank/DDBJ databases">
        <authorList>
            <person name="Chiriac C."/>
            <person name="Salcher M."/>
            <person name="Ghai R."/>
            <person name="Kavagutti S V."/>
        </authorList>
    </citation>
    <scope>NUCLEOTIDE SEQUENCE</scope>
</reference>
<dbReference type="EMBL" id="LR796737">
    <property type="protein sequence ID" value="CAB4162913.1"/>
    <property type="molecule type" value="Genomic_DNA"/>
</dbReference>
<evidence type="ECO:0000256" key="1">
    <source>
        <dbReference type="SAM" id="MobiDB-lite"/>
    </source>
</evidence>
<name>A0A6J5MBA9_9CAUD</name>